<feature type="domain" description="HTH cro/C1-type" evidence="1">
    <location>
        <begin position="13"/>
        <end position="67"/>
    </location>
</feature>
<dbReference type="EMBL" id="CP159872">
    <property type="protein sequence ID" value="XCM82900.1"/>
    <property type="molecule type" value="Genomic_DNA"/>
</dbReference>
<dbReference type="Pfam" id="PF13560">
    <property type="entry name" value="HTH_31"/>
    <property type="match status" value="1"/>
</dbReference>
<dbReference type="GO" id="GO:0003677">
    <property type="term" value="F:DNA binding"/>
    <property type="evidence" value="ECO:0007669"/>
    <property type="project" value="InterPro"/>
</dbReference>
<dbReference type="Gene3D" id="1.10.260.40">
    <property type="entry name" value="lambda repressor-like DNA-binding domains"/>
    <property type="match status" value="1"/>
</dbReference>
<dbReference type="SUPFAM" id="SSF47413">
    <property type="entry name" value="lambda repressor-like DNA-binding domains"/>
    <property type="match status" value="1"/>
</dbReference>
<protein>
    <submittedName>
        <fullName evidence="2">Helix-turn-helix transcriptional regulator</fullName>
    </submittedName>
</protein>
<dbReference type="PROSITE" id="PS50943">
    <property type="entry name" value="HTH_CROC1"/>
    <property type="match status" value="1"/>
</dbReference>
<dbReference type="SMART" id="SM00530">
    <property type="entry name" value="HTH_XRE"/>
    <property type="match status" value="1"/>
</dbReference>
<dbReference type="InterPro" id="IPR010982">
    <property type="entry name" value="Lambda_DNA-bd_dom_sf"/>
</dbReference>
<name>A0AAU8K5Z9_9ACTN</name>
<proteinExistence type="predicted"/>
<dbReference type="CDD" id="cd00093">
    <property type="entry name" value="HTH_XRE"/>
    <property type="match status" value="1"/>
</dbReference>
<accession>A0AAU8K5Z9</accession>
<reference evidence="2" key="1">
    <citation type="submission" date="2024-06" db="EMBL/GenBank/DDBJ databases">
        <title>The genome sequences of Kitasatospora sp. strain HUAS MG31.</title>
        <authorList>
            <person name="Mo P."/>
        </authorList>
    </citation>
    <scope>NUCLEOTIDE SEQUENCE</scope>
    <source>
        <strain evidence="2">HUAS MG31</strain>
    </source>
</reference>
<evidence type="ECO:0000313" key="2">
    <source>
        <dbReference type="EMBL" id="XCM82900.1"/>
    </source>
</evidence>
<dbReference type="RefSeq" id="WP_354643834.1">
    <property type="nucleotide sequence ID" value="NZ_CP159872.1"/>
</dbReference>
<gene>
    <name evidence="2" type="ORF">ABWK59_30300</name>
</gene>
<organism evidence="2">
    <name type="scientific">Kitasatospora camelliae</name>
    <dbReference type="NCBI Taxonomy" id="3156397"/>
    <lineage>
        <taxon>Bacteria</taxon>
        <taxon>Bacillati</taxon>
        <taxon>Actinomycetota</taxon>
        <taxon>Actinomycetes</taxon>
        <taxon>Kitasatosporales</taxon>
        <taxon>Streptomycetaceae</taxon>
        <taxon>Kitasatospora</taxon>
    </lineage>
</organism>
<dbReference type="KEGG" id="kcm:ABWK59_30300"/>
<evidence type="ECO:0000259" key="1">
    <source>
        <dbReference type="PROSITE" id="PS50943"/>
    </source>
</evidence>
<sequence length="392" mass="42252">MPTTTAAALGARIETARLAAGLTRRRVEDLSGVSYGMIRHIEAGNRWPSDSILHALAHAIGTTPEALLDGPGRTDSRVHSAIPGIRQIIATYDLPDDGPIRPLNQVAQDVAAATRQRVDSQYGQLAEGVACLLAELFRAVDQGPDRERAAHLLALAVRSADAIAYKYGYHDLSGRLVEIMRWATNQTGDTALAAATAYVRTETYLASGHLAAGLKSLQRAADQISSPRGERATAAAGALHMRAAVVAGRMRDAGAAREHLAAATRYATAVREQLYDGTAVGPDSLEIHRLAVAVELGEPADLTEAVAAATRWVPPRSLPAERRSHYYIDLGRAQMALGRPQHARESMQVARQIAPQHVREHGQVRTELATMVRLDRGRDPQLLAFARWAKAI</sequence>
<dbReference type="InterPro" id="IPR001387">
    <property type="entry name" value="Cro/C1-type_HTH"/>
</dbReference>
<dbReference type="AlphaFoldDB" id="A0AAU8K5Z9"/>